<dbReference type="SUPFAM" id="SSF52279">
    <property type="entry name" value="Beta-D-glucan exohydrolase, C-terminal domain"/>
    <property type="match status" value="1"/>
</dbReference>
<evidence type="ECO:0000256" key="4">
    <source>
        <dbReference type="ARBA" id="ARBA00022729"/>
    </source>
</evidence>
<dbReference type="InterPro" id="IPR036962">
    <property type="entry name" value="Glyco_hydro_3_N_sf"/>
</dbReference>
<keyword evidence="4 12" id="KW-0732">Signal</keyword>
<dbReference type="EMBL" id="ML975389">
    <property type="protein sequence ID" value="KAF1830652.1"/>
    <property type="molecule type" value="Genomic_DNA"/>
</dbReference>
<dbReference type="Gene3D" id="3.20.20.300">
    <property type="entry name" value="Glycoside hydrolase, family 3, N-terminal domain"/>
    <property type="match status" value="1"/>
</dbReference>
<dbReference type="Pfam" id="PF00933">
    <property type="entry name" value="Glyco_hydro_3"/>
    <property type="match status" value="1"/>
</dbReference>
<gene>
    <name evidence="15" type="ORF">BDW02DRAFT_608378</name>
</gene>
<evidence type="ECO:0000256" key="8">
    <source>
        <dbReference type="ARBA" id="ARBA00023295"/>
    </source>
</evidence>
<evidence type="ECO:0000256" key="9">
    <source>
        <dbReference type="ARBA" id="ARBA00023326"/>
    </source>
</evidence>
<keyword evidence="7" id="KW-0119">Carbohydrate metabolism</keyword>
<organism evidence="15 16">
    <name type="scientific">Decorospora gaudefroyi</name>
    <dbReference type="NCBI Taxonomy" id="184978"/>
    <lineage>
        <taxon>Eukaryota</taxon>
        <taxon>Fungi</taxon>
        <taxon>Dikarya</taxon>
        <taxon>Ascomycota</taxon>
        <taxon>Pezizomycotina</taxon>
        <taxon>Dothideomycetes</taxon>
        <taxon>Pleosporomycetidae</taxon>
        <taxon>Pleosporales</taxon>
        <taxon>Pleosporineae</taxon>
        <taxon>Pleosporaceae</taxon>
        <taxon>Decorospora</taxon>
    </lineage>
</organism>
<evidence type="ECO:0000256" key="1">
    <source>
        <dbReference type="ARBA" id="ARBA00004851"/>
    </source>
</evidence>
<dbReference type="InterPro" id="IPR001764">
    <property type="entry name" value="Glyco_hydro_3_N"/>
</dbReference>
<dbReference type="InterPro" id="IPR044993">
    <property type="entry name" value="BXL"/>
</dbReference>
<feature type="domain" description="Glycoside hydrolase family 3 N-terminal" evidence="13">
    <location>
        <begin position="102"/>
        <end position="349"/>
    </location>
</feature>
<comment type="catalytic activity">
    <reaction evidence="10">
        <text>Hydrolysis of (1-&gt;4)-beta-D-xylans, to remove successive D-xylose residues from the non-reducing termini.</text>
        <dbReference type="EC" id="3.2.1.37"/>
    </reaction>
</comment>
<evidence type="ECO:0000256" key="2">
    <source>
        <dbReference type="ARBA" id="ARBA00005336"/>
    </source>
</evidence>
<feature type="chain" id="PRO_5025558325" description="xylan 1,4-beta-xylosidase" evidence="12">
    <location>
        <begin position="20"/>
        <end position="794"/>
    </location>
</feature>
<dbReference type="GO" id="GO:0031222">
    <property type="term" value="P:arabinan catabolic process"/>
    <property type="evidence" value="ECO:0007669"/>
    <property type="project" value="TreeGrafter"/>
</dbReference>
<evidence type="ECO:0000256" key="5">
    <source>
        <dbReference type="ARBA" id="ARBA00022801"/>
    </source>
</evidence>
<comment type="pathway">
    <text evidence="1">Glycan degradation; xylan degradation.</text>
</comment>
<evidence type="ECO:0000259" key="14">
    <source>
        <dbReference type="Pfam" id="PF01915"/>
    </source>
</evidence>
<evidence type="ECO:0000313" key="15">
    <source>
        <dbReference type="EMBL" id="KAF1830652.1"/>
    </source>
</evidence>
<dbReference type="Gene3D" id="2.60.40.10">
    <property type="entry name" value="Immunoglobulins"/>
    <property type="match status" value="1"/>
</dbReference>
<evidence type="ECO:0000256" key="12">
    <source>
        <dbReference type="SAM" id="SignalP"/>
    </source>
</evidence>
<reference evidence="15" key="1">
    <citation type="submission" date="2020-01" db="EMBL/GenBank/DDBJ databases">
        <authorList>
            <consortium name="DOE Joint Genome Institute"/>
            <person name="Haridas S."/>
            <person name="Albert R."/>
            <person name="Binder M."/>
            <person name="Bloem J."/>
            <person name="Labutti K."/>
            <person name="Salamov A."/>
            <person name="Andreopoulos B."/>
            <person name="Baker S.E."/>
            <person name="Barry K."/>
            <person name="Bills G."/>
            <person name="Bluhm B.H."/>
            <person name="Cannon C."/>
            <person name="Castanera R."/>
            <person name="Culley D.E."/>
            <person name="Daum C."/>
            <person name="Ezra D."/>
            <person name="Gonzalez J.B."/>
            <person name="Henrissat B."/>
            <person name="Kuo A."/>
            <person name="Liang C."/>
            <person name="Lipzen A."/>
            <person name="Lutzoni F."/>
            <person name="Magnuson J."/>
            <person name="Mondo S."/>
            <person name="Nolan M."/>
            <person name="Ohm R."/>
            <person name="Pangilinan J."/>
            <person name="Park H.-J."/>
            <person name="Ramirez L."/>
            <person name="Alfaro M."/>
            <person name="Sun H."/>
            <person name="Tritt A."/>
            <person name="Yoshinaga Y."/>
            <person name="Zwiers L.-H."/>
            <person name="Turgeon B.G."/>
            <person name="Goodwin S.B."/>
            <person name="Spatafora J.W."/>
            <person name="Crous P.W."/>
            <person name="Grigoriev I.V."/>
        </authorList>
    </citation>
    <scope>NUCLEOTIDE SEQUENCE</scope>
    <source>
        <strain evidence="15">P77</strain>
    </source>
</reference>
<dbReference type="InterPro" id="IPR002772">
    <property type="entry name" value="Glyco_hydro_3_C"/>
</dbReference>
<evidence type="ECO:0000256" key="10">
    <source>
        <dbReference type="ARBA" id="ARBA00024574"/>
    </source>
</evidence>
<accession>A0A6A5K7S7</accession>
<dbReference type="Pfam" id="PF01915">
    <property type="entry name" value="Glyco_hydro_3_C"/>
    <property type="match status" value="1"/>
</dbReference>
<dbReference type="PANTHER" id="PTHR42721">
    <property type="entry name" value="SUGAR HYDROLASE-RELATED"/>
    <property type="match status" value="1"/>
</dbReference>
<dbReference type="InterPro" id="IPR017853">
    <property type="entry name" value="GH"/>
</dbReference>
<evidence type="ECO:0000256" key="3">
    <source>
        <dbReference type="ARBA" id="ARBA00022651"/>
    </source>
</evidence>
<keyword evidence="8" id="KW-0326">Glycosidase</keyword>
<proteinExistence type="inferred from homology"/>
<dbReference type="InterPro" id="IPR036881">
    <property type="entry name" value="Glyco_hydro_3_C_sf"/>
</dbReference>
<name>A0A6A5K7S7_9PLEO</name>
<dbReference type="PANTHER" id="PTHR42721:SF3">
    <property type="entry name" value="BETA-D-XYLOSIDASE 5-RELATED"/>
    <property type="match status" value="1"/>
</dbReference>
<dbReference type="UniPathway" id="UPA00114"/>
<keyword evidence="3" id="KW-0858">Xylan degradation</keyword>
<protein>
    <recommendedName>
        <fullName evidence="11">xylan 1,4-beta-xylosidase</fullName>
        <ecNumber evidence="11">3.2.1.37</ecNumber>
    </recommendedName>
</protein>
<dbReference type="GO" id="GO:0045493">
    <property type="term" value="P:xylan catabolic process"/>
    <property type="evidence" value="ECO:0007669"/>
    <property type="project" value="UniProtKB-UniPathway"/>
</dbReference>
<dbReference type="Proteomes" id="UP000800040">
    <property type="component" value="Unassembled WGS sequence"/>
</dbReference>
<feature type="signal peptide" evidence="12">
    <location>
        <begin position="1"/>
        <end position="19"/>
    </location>
</feature>
<dbReference type="Gene3D" id="3.40.50.1700">
    <property type="entry name" value="Glycoside hydrolase family 3 C-terminal domain"/>
    <property type="match status" value="1"/>
</dbReference>
<keyword evidence="16" id="KW-1185">Reference proteome</keyword>
<sequence>MFTSTRSFQALIFATGAFALFPDCTNGPLKNETICNPSASPFGRAKSLVALYTLEEKINATASGSPGVARLGIPPYRWWNEGLHGIAGPYTNFSAEGEYSYSTSFPQPILMGAAFDDELITQVATVISTEARAFNNANRTGLDFWTPNINPFRDPRWGRGQETPGEDTYHLSSYVQALIHGLQGNATDPYKRVVATCKHFAGYDIESWNGNLRYQNDVHITQQELVEYYLAPFQACVEANVGALMCRKVSSTYNALNGVPICADPYLLQTVLREHCGWTNEEQWITSDCDSIQNVYLPHQWSSTREGAAADSLIAGTDLDCGTYMQEHLPGAFQQGLVDEAVLDQALTRQYSSLVRLGWFDSVDSQPYRQLGWDAVATNVSQALARRAATEGIVLLKNDGTFPLSLESSASLGLFGDWANATSQLLGNYAGVPTYKHSPLYAAQQLNVTINYAGGKPGGQGDPTTNRWLPIAPAIAASDVLMYIGGIDNSVEEEGRDRGYLTWTGAQLDVIGQLAQTGKPTIVVVTGGGQIDSSPLSNNPNISAILWVGYPGQDGGVAIMDIITGKAAPAGRLPQTQYPSNYVAQVPMKDMGLRPAEHNPGHTYKWYNGTAVYEFGHGMHYTNFSAEITTKFNQEYAISDLVSGCNSSGGFLERYPFVTVDVCVTNEGKVTSDYVTLAYMAGTFGPAPHPKKSLVSYQRLFNITGGSSDIATLNLTLASLVRVDKMGNKVLYPGHYRLMIDNQPLTSVNFTLTGTKAVLDMWPQPPANRKGQGVEGFEDYFVAGYGSLQETFDV</sequence>
<evidence type="ECO:0000256" key="11">
    <source>
        <dbReference type="ARBA" id="ARBA00026107"/>
    </source>
</evidence>
<dbReference type="SUPFAM" id="SSF51445">
    <property type="entry name" value="(Trans)glycosidases"/>
    <property type="match status" value="1"/>
</dbReference>
<dbReference type="AlphaFoldDB" id="A0A6A5K7S7"/>
<keyword evidence="9" id="KW-0624">Polysaccharide degradation</keyword>
<evidence type="ECO:0000256" key="7">
    <source>
        <dbReference type="ARBA" id="ARBA00023277"/>
    </source>
</evidence>
<dbReference type="GO" id="GO:0009044">
    <property type="term" value="F:xylan 1,4-beta-xylosidase activity"/>
    <property type="evidence" value="ECO:0007669"/>
    <property type="project" value="UniProtKB-EC"/>
</dbReference>
<comment type="similarity">
    <text evidence="2">Belongs to the glycosyl hydrolase 3 family.</text>
</comment>
<evidence type="ECO:0000313" key="16">
    <source>
        <dbReference type="Proteomes" id="UP000800040"/>
    </source>
</evidence>
<keyword evidence="5 15" id="KW-0378">Hydrolase</keyword>
<evidence type="ECO:0000259" key="13">
    <source>
        <dbReference type="Pfam" id="PF00933"/>
    </source>
</evidence>
<keyword evidence="6" id="KW-0325">Glycoprotein</keyword>
<dbReference type="EC" id="3.2.1.37" evidence="11"/>
<dbReference type="OrthoDB" id="47059at2759"/>
<dbReference type="GO" id="GO:0046556">
    <property type="term" value="F:alpha-L-arabinofuranosidase activity"/>
    <property type="evidence" value="ECO:0007669"/>
    <property type="project" value="TreeGrafter"/>
</dbReference>
<feature type="domain" description="Glycoside hydrolase family 3 C-terminal" evidence="14">
    <location>
        <begin position="393"/>
        <end position="621"/>
    </location>
</feature>
<dbReference type="InterPro" id="IPR013783">
    <property type="entry name" value="Ig-like_fold"/>
</dbReference>
<evidence type="ECO:0000256" key="6">
    <source>
        <dbReference type="ARBA" id="ARBA00023180"/>
    </source>
</evidence>